<accession>A0ABU3TZU2</accession>
<comment type="caution">
    <text evidence="1">The sequence shown here is derived from an EMBL/GenBank/DDBJ whole genome shotgun (WGS) entry which is preliminary data.</text>
</comment>
<organism evidence="1 2">
    <name type="scientific">Faecalibacterium wellingii</name>
    <dbReference type="NCBI Taxonomy" id="2929491"/>
    <lineage>
        <taxon>Bacteria</taxon>
        <taxon>Bacillati</taxon>
        <taxon>Bacillota</taxon>
        <taxon>Clostridia</taxon>
        <taxon>Eubacteriales</taxon>
        <taxon>Oscillospiraceae</taxon>
        <taxon>Faecalibacterium</taxon>
    </lineage>
</organism>
<keyword evidence="2" id="KW-1185">Reference proteome</keyword>
<dbReference type="EMBL" id="JAWHPR010000004">
    <property type="protein sequence ID" value="MDU8688817.1"/>
    <property type="molecule type" value="Genomic_DNA"/>
</dbReference>
<proteinExistence type="predicted"/>
<reference evidence="1 2" key="1">
    <citation type="submission" date="2023-10" db="EMBL/GenBank/DDBJ databases">
        <title>Host Genetic Regulation of Human Gut Microbial Structural Variation.</title>
        <authorList>
            <person name="Harmsen H.J.M."/>
        </authorList>
    </citation>
    <scope>NUCLEOTIDE SEQUENCE [LARGE SCALE GENOMIC DNA]</scope>
    <source>
        <strain evidence="1 2">HTF-F</strain>
    </source>
</reference>
<evidence type="ECO:0000313" key="1">
    <source>
        <dbReference type="EMBL" id="MDU8688817.1"/>
    </source>
</evidence>
<sequence>MERLPPAGGRWRSQKGERLANEVRLRGSALEGAGTTTAVTEGVVFFFFLENATFLQKKLQFFLEKGRFPIDSLVIIGM</sequence>
<evidence type="ECO:0000313" key="2">
    <source>
        <dbReference type="Proteomes" id="UP001263246"/>
    </source>
</evidence>
<name>A0ABU3TZU2_9FIRM</name>
<dbReference type="Proteomes" id="UP001263246">
    <property type="component" value="Unassembled WGS sequence"/>
</dbReference>
<gene>
    <name evidence="1" type="ORF">RX402_08675</name>
</gene>
<protein>
    <submittedName>
        <fullName evidence="1">Uncharacterized protein</fullName>
    </submittedName>
</protein>